<evidence type="ECO:0000313" key="4">
    <source>
        <dbReference type="EMBL" id="KAL3083051.1"/>
    </source>
</evidence>
<feature type="compositionally biased region" description="Basic and acidic residues" evidence="2">
    <location>
        <begin position="382"/>
        <end position="396"/>
    </location>
</feature>
<dbReference type="EMBL" id="JBICCN010000254">
    <property type="protein sequence ID" value="KAL3083051.1"/>
    <property type="molecule type" value="Genomic_DNA"/>
</dbReference>
<evidence type="ECO:0000313" key="5">
    <source>
        <dbReference type="Proteomes" id="UP001620645"/>
    </source>
</evidence>
<feature type="chain" id="PRO_5044854884" evidence="3">
    <location>
        <begin position="19"/>
        <end position="462"/>
    </location>
</feature>
<keyword evidence="3" id="KW-0732">Signal</keyword>
<proteinExistence type="predicted"/>
<comment type="caution">
    <text evidence="4">The sequence shown here is derived from an EMBL/GenBank/DDBJ whole genome shotgun (WGS) entry which is preliminary data.</text>
</comment>
<feature type="signal peptide" evidence="3">
    <location>
        <begin position="1"/>
        <end position="18"/>
    </location>
</feature>
<organism evidence="4 5">
    <name type="scientific">Heterodera schachtii</name>
    <name type="common">Sugarbeet cyst nematode worm</name>
    <name type="synonym">Tylenchus schachtii</name>
    <dbReference type="NCBI Taxonomy" id="97005"/>
    <lineage>
        <taxon>Eukaryota</taxon>
        <taxon>Metazoa</taxon>
        <taxon>Ecdysozoa</taxon>
        <taxon>Nematoda</taxon>
        <taxon>Chromadorea</taxon>
        <taxon>Rhabditida</taxon>
        <taxon>Tylenchina</taxon>
        <taxon>Tylenchomorpha</taxon>
        <taxon>Tylenchoidea</taxon>
        <taxon>Heteroderidae</taxon>
        <taxon>Heteroderinae</taxon>
        <taxon>Heterodera</taxon>
    </lineage>
</organism>
<accession>A0ABD2IZW9</accession>
<gene>
    <name evidence="4" type="ORF">niasHS_010853</name>
</gene>
<keyword evidence="5" id="KW-1185">Reference proteome</keyword>
<feature type="coiled-coil region" evidence="1">
    <location>
        <begin position="296"/>
        <end position="380"/>
    </location>
</feature>
<keyword evidence="1" id="KW-0175">Coiled coil</keyword>
<dbReference type="AlphaFoldDB" id="A0ABD2IZW9"/>
<evidence type="ECO:0000256" key="1">
    <source>
        <dbReference type="SAM" id="Coils"/>
    </source>
</evidence>
<sequence>MPLPFTLFILLLFSVSFASPSPFPIRTVRGMGEALERAVEKTKEWQSTDRDRRNKPTFTQSALRANANRPLRVAEMDVQRLNRLLKVVDRAWTLPKFGSSEPIGSNFQYKKTCASIFKTRHNACEQVGFGIMCFNFCYEKGEKLVFKCEDASGPNFCKNNGNYDNFLNKYKKDAYRAKAYIHQQLTRCYSSAICEGALLNSKLLPNANERGQKLQRKQERRQRMFKETAEDGAEMGEETITKRVPFWQRLMVRKRMDKGRREKEGDEERAEKEGEAEIRWKEKRYGGRREIEVKSMEEKRRTEKEEEDEIRWKEKRYGGRREIEVKSMEEKRRTEKEEEDEIRWKEKRYGGRREIEVKSMEEKRRTEKEEEDEIRWKEKRYGGRGETEVERTRESADWDGQSSLESTAFSRNLTQLTPEMHDHLQMRRPPLSHRTTEPNKKLRRNFQPGKWFQSVHYMTNTG</sequence>
<reference evidence="4 5" key="1">
    <citation type="submission" date="2024-10" db="EMBL/GenBank/DDBJ databases">
        <authorList>
            <person name="Kim D."/>
        </authorList>
    </citation>
    <scope>NUCLEOTIDE SEQUENCE [LARGE SCALE GENOMIC DNA]</scope>
    <source>
        <strain evidence="4">Taebaek</strain>
    </source>
</reference>
<dbReference type="Proteomes" id="UP001620645">
    <property type="component" value="Unassembled WGS sequence"/>
</dbReference>
<evidence type="ECO:0000256" key="3">
    <source>
        <dbReference type="SAM" id="SignalP"/>
    </source>
</evidence>
<name>A0ABD2IZW9_HETSC</name>
<feature type="region of interest" description="Disordered" evidence="2">
    <location>
        <begin position="422"/>
        <end position="448"/>
    </location>
</feature>
<protein>
    <submittedName>
        <fullName evidence="4">Uncharacterized protein</fullName>
    </submittedName>
</protein>
<feature type="region of interest" description="Disordered" evidence="2">
    <location>
        <begin position="382"/>
        <end position="404"/>
    </location>
</feature>
<evidence type="ECO:0000256" key="2">
    <source>
        <dbReference type="SAM" id="MobiDB-lite"/>
    </source>
</evidence>